<keyword evidence="6 7" id="KW-0670">Pyruvate</keyword>
<organism evidence="10 11">
    <name type="scientific">Koleobacter methoxysyntrophicus</name>
    <dbReference type="NCBI Taxonomy" id="2751313"/>
    <lineage>
        <taxon>Bacteria</taxon>
        <taxon>Bacillati</taxon>
        <taxon>Bacillota</taxon>
        <taxon>Clostridia</taxon>
        <taxon>Koleobacterales</taxon>
        <taxon>Koleobacteraceae</taxon>
        <taxon>Koleobacter</taxon>
    </lineage>
</organism>
<reference evidence="10" key="1">
    <citation type="submission" date="2020-07" db="EMBL/GenBank/DDBJ databases">
        <title>Koleobacter methoxysyntrophicus gen. nov., sp. nov., a novel anaerobic bacterium isolated from deep subsurface oil field and proposal of Koleobacterales ord. nov. in the phylum Firmicutes.</title>
        <authorList>
            <person name="Sakamoto S."/>
            <person name="Tamaki H."/>
        </authorList>
    </citation>
    <scope>NUCLEOTIDE SEQUENCE</scope>
    <source>
        <strain evidence="10">NRmbB1</strain>
    </source>
</reference>
<evidence type="ECO:0000256" key="6">
    <source>
        <dbReference type="ARBA" id="ARBA00023317"/>
    </source>
</evidence>
<dbReference type="AlphaFoldDB" id="A0A8A0RNY3"/>
<dbReference type="GO" id="GO:0006086">
    <property type="term" value="P:pyruvate decarboxylation to acetyl-CoA"/>
    <property type="evidence" value="ECO:0007669"/>
    <property type="project" value="InterPro"/>
</dbReference>
<evidence type="ECO:0000313" key="10">
    <source>
        <dbReference type="EMBL" id="QSQ09594.1"/>
    </source>
</evidence>
<dbReference type="InterPro" id="IPR050642">
    <property type="entry name" value="PDH_E1_Alpha_Subunit"/>
</dbReference>
<comment type="function">
    <text evidence="7">The pyruvate dehydrogenase complex catalyzes the overall conversion of pyruvate to acetyl-CoA and CO(2).</text>
</comment>
<dbReference type="PANTHER" id="PTHR11516">
    <property type="entry name" value="PYRUVATE DEHYDROGENASE E1 COMPONENT, ALPHA SUBUNIT BACTERIAL AND ORGANELLAR"/>
    <property type="match status" value="1"/>
</dbReference>
<comment type="cofactor">
    <cofactor evidence="1 7">
        <name>thiamine diphosphate</name>
        <dbReference type="ChEBI" id="CHEBI:58937"/>
    </cofactor>
</comment>
<accession>A0A8A0RNY3</accession>
<feature type="coiled-coil region" evidence="8">
    <location>
        <begin position="276"/>
        <end position="303"/>
    </location>
</feature>
<dbReference type="InterPro" id="IPR017597">
    <property type="entry name" value="Pyrv_DH_E1_asu_subgrp-y"/>
</dbReference>
<evidence type="ECO:0000256" key="3">
    <source>
        <dbReference type="ARBA" id="ARBA00014159"/>
    </source>
</evidence>
<keyword evidence="4 7" id="KW-0560">Oxidoreductase</keyword>
<dbReference type="Proteomes" id="UP000662904">
    <property type="component" value="Chromosome"/>
</dbReference>
<evidence type="ECO:0000256" key="7">
    <source>
        <dbReference type="RuleBase" id="RU361139"/>
    </source>
</evidence>
<evidence type="ECO:0000256" key="5">
    <source>
        <dbReference type="ARBA" id="ARBA00023052"/>
    </source>
</evidence>
<gene>
    <name evidence="10" type="primary">acoA</name>
    <name evidence="7" type="synonym">pdhA</name>
    <name evidence="10" type="ORF">H0A61_01969</name>
</gene>
<keyword evidence="11" id="KW-1185">Reference proteome</keyword>
<keyword evidence="8" id="KW-0175">Coiled coil</keyword>
<dbReference type="SUPFAM" id="SSF52518">
    <property type="entry name" value="Thiamin diphosphate-binding fold (THDP-binding)"/>
    <property type="match status" value="1"/>
</dbReference>
<sequence length="318" mass="35255">MISRDKMLWMLRKMLEIRRFEEKVDELFKANLMWGTCHLYIGEEATAVGACAAIEEKDYITSTHRGHGHCIAKGGDLNKMMAELLGKETGYCRGRGGSMHIADVESGNLGANGVVGGGIPIATGAALSSKMKKDGRVTLCFFGDGASNQGVFHESLNLASIWKLPVVYICENNQYGMSVPVQKASAVVDIAEKSRAYNIPGEIVDGNDVLSVYAVVKKAVERARKGEGPSLIECKTYRWMGHSKSDANVYRSKEEIKSWKEKCPIRRFEEYLINNRVASEQEIEKIKREVEEYIQKAEEFALKSPEPSIDGISDGVYA</sequence>
<proteinExistence type="predicted"/>
<dbReference type="Pfam" id="PF00676">
    <property type="entry name" value="E1_dh"/>
    <property type="match status" value="1"/>
</dbReference>
<dbReference type="CDD" id="cd02000">
    <property type="entry name" value="TPP_E1_PDC_ADC_BCADC"/>
    <property type="match status" value="1"/>
</dbReference>
<dbReference type="GO" id="GO:0004739">
    <property type="term" value="F:pyruvate dehydrogenase (acetyl-transferring) activity"/>
    <property type="evidence" value="ECO:0007669"/>
    <property type="project" value="UniProtKB-UniRule"/>
</dbReference>
<dbReference type="KEGG" id="kme:H0A61_01969"/>
<evidence type="ECO:0000256" key="2">
    <source>
        <dbReference type="ARBA" id="ARBA00012281"/>
    </source>
</evidence>
<dbReference type="FunFam" id="3.40.50.970:FF:000013">
    <property type="entry name" value="Pyruvate dehydrogenase E1 component subunit alpha"/>
    <property type="match status" value="1"/>
</dbReference>
<evidence type="ECO:0000256" key="1">
    <source>
        <dbReference type="ARBA" id="ARBA00001964"/>
    </source>
</evidence>
<comment type="subunit">
    <text evidence="7">Heterodimer of an alpha and a beta chain.</text>
</comment>
<dbReference type="PANTHER" id="PTHR11516:SF60">
    <property type="entry name" value="PYRUVATE DEHYDROGENASE E1 COMPONENT SUBUNIT ALPHA"/>
    <property type="match status" value="1"/>
</dbReference>
<dbReference type="EMBL" id="CP059066">
    <property type="protein sequence ID" value="QSQ09594.1"/>
    <property type="molecule type" value="Genomic_DNA"/>
</dbReference>
<dbReference type="InterPro" id="IPR029061">
    <property type="entry name" value="THDP-binding"/>
</dbReference>
<protein>
    <recommendedName>
        <fullName evidence="3 7">Pyruvate dehydrogenase E1 component subunit alpha</fullName>
        <ecNumber evidence="2 7">1.2.4.1</ecNumber>
    </recommendedName>
</protein>
<feature type="domain" description="Dehydrogenase E1 component" evidence="9">
    <location>
        <begin position="12"/>
        <end position="308"/>
    </location>
</feature>
<comment type="catalytic activity">
    <reaction evidence="7">
        <text>N(6)-[(R)-lipoyl]-L-lysyl-[protein] + pyruvate + H(+) = N(6)-[(R)-S(8)-acetyldihydrolipoyl]-L-lysyl-[protein] + CO2</text>
        <dbReference type="Rhea" id="RHEA:19189"/>
        <dbReference type="Rhea" id="RHEA-COMP:10474"/>
        <dbReference type="Rhea" id="RHEA-COMP:10478"/>
        <dbReference type="ChEBI" id="CHEBI:15361"/>
        <dbReference type="ChEBI" id="CHEBI:15378"/>
        <dbReference type="ChEBI" id="CHEBI:16526"/>
        <dbReference type="ChEBI" id="CHEBI:83099"/>
        <dbReference type="ChEBI" id="CHEBI:83111"/>
        <dbReference type="EC" id="1.2.4.1"/>
    </reaction>
</comment>
<dbReference type="EC" id="1.2.4.1" evidence="2 7"/>
<evidence type="ECO:0000313" key="11">
    <source>
        <dbReference type="Proteomes" id="UP000662904"/>
    </source>
</evidence>
<keyword evidence="5 7" id="KW-0786">Thiamine pyrophosphate</keyword>
<dbReference type="Gene3D" id="3.40.50.970">
    <property type="match status" value="1"/>
</dbReference>
<evidence type="ECO:0000259" key="9">
    <source>
        <dbReference type="Pfam" id="PF00676"/>
    </source>
</evidence>
<evidence type="ECO:0000256" key="4">
    <source>
        <dbReference type="ARBA" id="ARBA00023002"/>
    </source>
</evidence>
<dbReference type="NCBIfam" id="TIGR03182">
    <property type="entry name" value="PDH_E1_alph_y"/>
    <property type="match status" value="1"/>
</dbReference>
<name>A0A8A0RNY3_9FIRM</name>
<dbReference type="InterPro" id="IPR001017">
    <property type="entry name" value="DH_E1"/>
</dbReference>
<evidence type="ECO:0000256" key="8">
    <source>
        <dbReference type="SAM" id="Coils"/>
    </source>
</evidence>
<dbReference type="RefSeq" id="WP_206706945.1">
    <property type="nucleotide sequence ID" value="NZ_CP059066.1"/>
</dbReference>